<evidence type="ECO:0000259" key="5">
    <source>
        <dbReference type="Pfam" id="PF00557"/>
    </source>
</evidence>
<evidence type="ECO:0000259" key="7">
    <source>
        <dbReference type="Pfam" id="PF16188"/>
    </source>
</evidence>
<dbReference type="InterPro" id="IPR032416">
    <property type="entry name" value="Peptidase_M24_C"/>
</dbReference>
<dbReference type="SUPFAM" id="SSF55920">
    <property type="entry name" value="Creatinase/aminopeptidase"/>
    <property type="match status" value="1"/>
</dbReference>
<keyword evidence="9" id="KW-1185">Reference proteome</keyword>
<dbReference type="Proteomes" id="UP000234335">
    <property type="component" value="Unassembled WGS sequence"/>
</dbReference>
<dbReference type="EMBL" id="PKGS01000002">
    <property type="protein sequence ID" value="PKZ16792.1"/>
    <property type="molecule type" value="Genomic_DNA"/>
</dbReference>
<evidence type="ECO:0000256" key="4">
    <source>
        <dbReference type="ARBA" id="ARBA00023211"/>
    </source>
</evidence>
<gene>
    <name evidence="8" type="ORF">CYJ34_03130</name>
</gene>
<keyword evidence="8" id="KW-0645">Protease</keyword>
<evidence type="ECO:0000256" key="2">
    <source>
        <dbReference type="ARBA" id="ARBA00022723"/>
    </source>
</evidence>
<dbReference type="Pfam" id="PF00557">
    <property type="entry name" value="Peptidase_M24"/>
    <property type="match status" value="1"/>
</dbReference>
<dbReference type="GO" id="GO:0046872">
    <property type="term" value="F:metal ion binding"/>
    <property type="evidence" value="ECO:0007669"/>
    <property type="project" value="UniProtKB-KW"/>
</dbReference>
<protein>
    <submittedName>
        <fullName evidence="8">Xaa-Pro aminopeptidase</fullName>
    </submittedName>
</protein>
<dbReference type="GO" id="GO:0005737">
    <property type="term" value="C:cytoplasm"/>
    <property type="evidence" value="ECO:0007669"/>
    <property type="project" value="UniProtKB-ARBA"/>
</dbReference>
<dbReference type="FunFam" id="3.40.350.10:FF:000003">
    <property type="entry name" value="Xaa-pro aminopeptidase P"/>
    <property type="match status" value="1"/>
</dbReference>
<feature type="domain" description="Peptidase M24" evidence="5">
    <location>
        <begin position="308"/>
        <end position="522"/>
    </location>
</feature>
<dbReference type="RefSeq" id="WP_101539891.1">
    <property type="nucleotide sequence ID" value="NZ_PKGS01000002.1"/>
</dbReference>
<evidence type="ECO:0000313" key="8">
    <source>
        <dbReference type="EMBL" id="PKZ16792.1"/>
    </source>
</evidence>
<dbReference type="FunFam" id="3.90.230.10:FF:000007">
    <property type="entry name" value="Xaa-Pro aminopeptidase P"/>
    <property type="match status" value="1"/>
</dbReference>
<keyword evidence="2" id="KW-0479">Metal-binding</keyword>
<comment type="caution">
    <text evidence="8">The sequence shown here is derived from an EMBL/GenBank/DDBJ whole genome shotgun (WGS) entry which is preliminary data.</text>
</comment>
<dbReference type="Pfam" id="PF16188">
    <property type="entry name" value="Peptidase_M24_C"/>
    <property type="match status" value="1"/>
</dbReference>
<dbReference type="InterPro" id="IPR000994">
    <property type="entry name" value="Pept_M24"/>
</dbReference>
<dbReference type="Pfam" id="PF01321">
    <property type="entry name" value="Creatinase_N"/>
    <property type="match status" value="1"/>
</dbReference>
<feature type="domain" description="Peptidase M24 C-terminal" evidence="7">
    <location>
        <begin position="532"/>
        <end position="591"/>
    </location>
</feature>
<sequence>MNIDQRLEQLRSLMAERKIDAYIIPTSDPHQSEYLSDHYKEREFISGFTGSAGTAVITPNEAKVWTDSRYFLQAEKELSSSEFELMKMADENYPTVEEYLDQNVSEFGKIAFNGNLFSVREYKSLSESMGSRTLVSDIDYISDLWKDRPDLRNDKAWLLPEEYVGESTSSKLSRIRKEMEKNSYDYYFIGAVEDICWLLNIRGNDIDFNPVVLCYMLISKDRAYLCIDQNKLDGEVKDYLQQNKVKIYSYDYIFTLLKDIPGKNRIFLDPTRTNVAIYDAINSNVKISTGINITTNMKAIKNETEIENTKKAYIIDGVTLLKFFNWLEVGASTGTLNEYVASKKLHELRAKNESFVEESFESIIGYKDNAAIVHYAPKNVGSKTIGTEGLILMDTGAHYKEGTTDITRTVALGNLTQAEKDDYTLVLKSHIALFLAKFKEKTTGERLDVIAKYPLWKAGKDFFHGTGHGVGYLLTVHEGPQRLGVGKGSEIEFKEHMFTSVEPGLYIANSHGIRIENQAVVEKALENEFGSFLQLETLTYLPIDTRPVNIDMLTKEEIDWINNYNQKCEKVLAPHLEGSDLEYLKESCKQI</sequence>
<dbReference type="Gene3D" id="3.40.350.10">
    <property type="entry name" value="Creatinase/prolidase N-terminal domain"/>
    <property type="match status" value="2"/>
</dbReference>
<organism evidence="8 9">
    <name type="scientific">Anaerococcus octavius</name>
    <dbReference type="NCBI Taxonomy" id="54007"/>
    <lineage>
        <taxon>Bacteria</taxon>
        <taxon>Bacillati</taxon>
        <taxon>Bacillota</taxon>
        <taxon>Tissierellia</taxon>
        <taxon>Tissierellales</taxon>
        <taxon>Peptoniphilaceae</taxon>
        <taxon>Anaerococcus</taxon>
    </lineage>
</organism>
<keyword evidence="4" id="KW-0464">Manganese</keyword>
<comment type="similarity">
    <text evidence="1">Belongs to the peptidase M24B family.</text>
</comment>
<dbReference type="InterPro" id="IPR000587">
    <property type="entry name" value="Creatinase_N"/>
</dbReference>
<accession>A0A2I1M9H8</accession>
<evidence type="ECO:0000256" key="3">
    <source>
        <dbReference type="ARBA" id="ARBA00022801"/>
    </source>
</evidence>
<name>A0A2I1M9H8_9FIRM</name>
<dbReference type="SUPFAM" id="SSF53092">
    <property type="entry name" value="Creatinase/prolidase N-terminal domain"/>
    <property type="match status" value="2"/>
</dbReference>
<evidence type="ECO:0000259" key="6">
    <source>
        <dbReference type="Pfam" id="PF01321"/>
    </source>
</evidence>
<dbReference type="InterPro" id="IPR050422">
    <property type="entry name" value="X-Pro_aminopeptidase_P"/>
</dbReference>
<dbReference type="GO" id="GO:0004177">
    <property type="term" value="F:aminopeptidase activity"/>
    <property type="evidence" value="ECO:0007669"/>
    <property type="project" value="UniProtKB-KW"/>
</dbReference>
<keyword evidence="8" id="KW-0031">Aminopeptidase</keyword>
<feature type="domain" description="Creatinase N-terminal" evidence="6">
    <location>
        <begin position="6"/>
        <end position="135"/>
    </location>
</feature>
<evidence type="ECO:0000256" key="1">
    <source>
        <dbReference type="ARBA" id="ARBA00008766"/>
    </source>
</evidence>
<dbReference type="PANTHER" id="PTHR43763:SF6">
    <property type="entry name" value="XAA-PRO AMINOPEPTIDASE 1"/>
    <property type="match status" value="1"/>
</dbReference>
<reference evidence="8 9" key="1">
    <citation type="submission" date="2017-12" db="EMBL/GenBank/DDBJ databases">
        <title>Phylogenetic diversity of female urinary microbiome.</title>
        <authorList>
            <person name="Thomas-White K."/>
            <person name="Wolfe A.J."/>
        </authorList>
    </citation>
    <scope>NUCLEOTIDE SEQUENCE [LARGE SCALE GENOMIC DNA]</scope>
    <source>
        <strain evidence="8 9">UMB0119</strain>
    </source>
</reference>
<keyword evidence="3" id="KW-0378">Hydrolase</keyword>
<dbReference type="InterPro" id="IPR036005">
    <property type="entry name" value="Creatinase/aminopeptidase-like"/>
</dbReference>
<proteinExistence type="inferred from homology"/>
<dbReference type="InterPro" id="IPR029149">
    <property type="entry name" value="Creatin/AminoP/Spt16_N"/>
</dbReference>
<dbReference type="AlphaFoldDB" id="A0A2I1M9H8"/>
<dbReference type="PANTHER" id="PTHR43763">
    <property type="entry name" value="XAA-PRO AMINOPEPTIDASE 1"/>
    <property type="match status" value="1"/>
</dbReference>
<evidence type="ECO:0000313" key="9">
    <source>
        <dbReference type="Proteomes" id="UP000234335"/>
    </source>
</evidence>
<dbReference type="Gene3D" id="3.90.230.10">
    <property type="entry name" value="Creatinase/methionine aminopeptidase superfamily"/>
    <property type="match status" value="1"/>
</dbReference>
<dbReference type="Pfam" id="PF16189">
    <property type="entry name" value="Creatinase_N_2"/>
    <property type="match status" value="1"/>
</dbReference>